<evidence type="ECO:0000259" key="2">
    <source>
        <dbReference type="Pfam" id="PF13845"/>
    </source>
</evidence>
<keyword evidence="4" id="KW-1185">Reference proteome</keyword>
<evidence type="ECO:0000313" key="4">
    <source>
        <dbReference type="Proteomes" id="UP000475214"/>
    </source>
</evidence>
<dbReference type="Pfam" id="PF13845">
    <property type="entry name" value="Septum_form"/>
    <property type="match status" value="1"/>
</dbReference>
<dbReference type="InterPro" id="IPR026004">
    <property type="entry name" value="Septum_form"/>
</dbReference>
<gene>
    <name evidence="3" type="ORF">G1H10_23610</name>
</gene>
<dbReference type="RefSeq" id="WP_163742468.1">
    <property type="nucleotide sequence ID" value="NZ_JAAGOA010000019.1"/>
</dbReference>
<dbReference type="EMBL" id="JAAGOA010000019">
    <property type="protein sequence ID" value="NEE03157.1"/>
    <property type="molecule type" value="Genomic_DNA"/>
</dbReference>
<accession>A0A6L9SDG4</accession>
<evidence type="ECO:0000313" key="3">
    <source>
        <dbReference type="EMBL" id="NEE03157.1"/>
    </source>
</evidence>
<evidence type="ECO:0000256" key="1">
    <source>
        <dbReference type="SAM" id="SignalP"/>
    </source>
</evidence>
<dbReference type="PROSITE" id="PS51257">
    <property type="entry name" value="PROKAR_LIPOPROTEIN"/>
    <property type="match status" value="1"/>
</dbReference>
<feature type="signal peptide" evidence="1">
    <location>
        <begin position="1"/>
        <end position="23"/>
    </location>
</feature>
<feature type="chain" id="PRO_5026799157" description="Septum formation-related domain-containing protein" evidence="1">
    <location>
        <begin position="24"/>
        <end position="178"/>
    </location>
</feature>
<feature type="domain" description="Septum formation-related" evidence="2">
    <location>
        <begin position="89"/>
        <end position="162"/>
    </location>
</feature>
<protein>
    <recommendedName>
        <fullName evidence="2">Septum formation-related domain-containing protein</fullName>
    </recommendedName>
</protein>
<comment type="caution">
    <text evidence="3">The sequence shown here is derived from an EMBL/GenBank/DDBJ whole genome shotgun (WGS) entry which is preliminary data.</text>
</comment>
<dbReference type="CDD" id="cd13120">
    <property type="entry name" value="BF2867_like_N"/>
    <property type="match status" value="1"/>
</dbReference>
<proteinExistence type="predicted"/>
<keyword evidence="1" id="KW-0732">Signal</keyword>
<dbReference type="Proteomes" id="UP000475214">
    <property type="component" value="Unassembled WGS sequence"/>
</dbReference>
<sequence>MARSTPTVAVTRAVVTSAALALALTGCSTVEDLFGNDDEGNEVERDEETDAVTEAVENAGIFNIQVGDCIGSFAPDDGGMVETVDMFPCEQEYEQQIFLITQISGDELPDDETLEQQVVDECVPAFEEFVGTPYGETSLRINYLSPSPESWEDDDRDIVCTAYDPEGPLTGSLEGSER</sequence>
<reference evidence="3 4" key="1">
    <citation type="submission" date="2020-02" db="EMBL/GenBank/DDBJ databases">
        <authorList>
            <person name="Li X.-J."/>
            <person name="Han X.-M."/>
        </authorList>
    </citation>
    <scope>NUCLEOTIDE SEQUENCE [LARGE SCALE GENOMIC DNA]</scope>
    <source>
        <strain evidence="3 4">CCTCC AB 2017055</strain>
    </source>
</reference>
<dbReference type="AlphaFoldDB" id="A0A6L9SDG4"/>
<organism evidence="3 4">
    <name type="scientific">Phytoactinopolyspora halotolerans</name>
    <dbReference type="NCBI Taxonomy" id="1981512"/>
    <lineage>
        <taxon>Bacteria</taxon>
        <taxon>Bacillati</taxon>
        <taxon>Actinomycetota</taxon>
        <taxon>Actinomycetes</taxon>
        <taxon>Jiangellales</taxon>
        <taxon>Jiangellaceae</taxon>
        <taxon>Phytoactinopolyspora</taxon>
    </lineage>
</organism>
<name>A0A6L9SDG4_9ACTN</name>